<dbReference type="InterPro" id="IPR000914">
    <property type="entry name" value="SBP_5_dom"/>
</dbReference>
<organism evidence="7 8">
    <name type="scientific">Paenarthrobacter nicotinovorans</name>
    <name type="common">Arthrobacter nicotinovorans</name>
    <dbReference type="NCBI Taxonomy" id="29320"/>
    <lineage>
        <taxon>Bacteria</taxon>
        <taxon>Bacillati</taxon>
        <taxon>Actinomycetota</taxon>
        <taxon>Actinomycetes</taxon>
        <taxon>Micrococcales</taxon>
        <taxon>Micrococcaceae</taxon>
        <taxon>Paenarthrobacter</taxon>
    </lineage>
</organism>
<dbReference type="PANTHER" id="PTHR30290">
    <property type="entry name" value="PERIPLASMIC BINDING COMPONENT OF ABC TRANSPORTER"/>
    <property type="match status" value="1"/>
</dbReference>
<keyword evidence="8" id="KW-1185">Reference proteome</keyword>
<protein>
    <submittedName>
        <fullName evidence="7">Peptide/nickel transport system substrate-binding protein</fullName>
    </submittedName>
</protein>
<dbReference type="Pfam" id="PF00496">
    <property type="entry name" value="SBP_bac_5"/>
    <property type="match status" value="1"/>
</dbReference>
<dbReference type="Gene3D" id="3.10.105.10">
    <property type="entry name" value="Dipeptide-binding Protein, Domain 3"/>
    <property type="match status" value="1"/>
</dbReference>
<dbReference type="CDD" id="cd00995">
    <property type="entry name" value="PBP2_NikA_DppA_OppA_like"/>
    <property type="match status" value="1"/>
</dbReference>
<evidence type="ECO:0000256" key="4">
    <source>
        <dbReference type="ARBA" id="ARBA00022729"/>
    </source>
</evidence>
<comment type="similarity">
    <text evidence="2">Belongs to the bacterial solute-binding protein 5 family.</text>
</comment>
<dbReference type="PIRSF" id="PIRSF002741">
    <property type="entry name" value="MppA"/>
    <property type="match status" value="1"/>
</dbReference>
<feature type="domain" description="Solute-binding protein family 5" evidence="6">
    <location>
        <begin position="85"/>
        <end position="450"/>
    </location>
</feature>
<evidence type="ECO:0000259" key="6">
    <source>
        <dbReference type="Pfam" id="PF00496"/>
    </source>
</evidence>
<comment type="subcellular location">
    <subcellularLocation>
        <location evidence="1">Cell envelope</location>
    </subcellularLocation>
</comment>
<dbReference type="PANTHER" id="PTHR30290:SF10">
    <property type="entry name" value="PERIPLASMIC OLIGOPEPTIDE-BINDING PROTEIN-RELATED"/>
    <property type="match status" value="1"/>
</dbReference>
<feature type="chain" id="PRO_5045449332" evidence="5">
    <location>
        <begin position="30"/>
        <end position="535"/>
    </location>
</feature>
<evidence type="ECO:0000313" key="7">
    <source>
        <dbReference type="EMBL" id="MDQ0104371.1"/>
    </source>
</evidence>
<dbReference type="InterPro" id="IPR030678">
    <property type="entry name" value="Peptide/Ni-bd"/>
</dbReference>
<dbReference type="EMBL" id="JAUSSW010000016">
    <property type="protein sequence ID" value="MDQ0104371.1"/>
    <property type="molecule type" value="Genomic_DNA"/>
</dbReference>
<keyword evidence="4 5" id="KW-0732">Signal</keyword>
<evidence type="ECO:0000256" key="1">
    <source>
        <dbReference type="ARBA" id="ARBA00004196"/>
    </source>
</evidence>
<dbReference type="InterPro" id="IPR039424">
    <property type="entry name" value="SBP_5"/>
</dbReference>
<evidence type="ECO:0000256" key="3">
    <source>
        <dbReference type="ARBA" id="ARBA00022448"/>
    </source>
</evidence>
<evidence type="ECO:0000256" key="5">
    <source>
        <dbReference type="SAM" id="SignalP"/>
    </source>
</evidence>
<keyword evidence="3" id="KW-0813">Transport</keyword>
<dbReference type="RefSeq" id="WP_306879583.1">
    <property type="nucleotide sequence ID" value="NZ_JAUSSW010000016.1"/>
</dbReference>
<accession>A0ABT9TRR8</accession>
<gene>
    <name evidence="7" type="ORF">J2T10_004045</name>
</gene>
<evidence type="ECO:0000313" key="8">
    <source>
        <dbReference type="Proteomes" id="UP001244563"/>
    </source>
</evidence>
<dbReference type="Gene3D" id="3.40.190.10">
    <property type="entry name" value="Periplasmic binding protein-like II"/>
    <property type="match status" value="1"/>
</dbReference>
<comment type="caution">
    <text evidence="7">The sequence shown here is derived from an EMBL/GenBank/DDBJ whole genome shotgun (WGS) entry which is preliminary data.</text>
</comment>
<sequence length="535" mass="56525">MSQPKIRRSGGAIAAVALLATLSLSACNAATSNSEAQPRDIAKVTWALSGDFDSLDPAKCFDFNCLVLEPSITESLFRLDATGAPKPNLATSYEYVSPTQLVINVREGVTFQDGTPMTVEDVVYSLNRNLDSAVGSYVGYMFDSVKSIASSGKSQITVTLSKPDSRLVPALATTAGAVISKTFVEAHGDKVGSPSVGTLGTGPYKFESWDKGEKTTLSRYDGYWNKDRARAVKTFVARVVPEESTIVSGLRSNDIDGAFESALSGRALQTLSKATGLTSDTTNGAGLRLLAFNTQKAPFDDPRVRQALVLALDRGAMLSSIGGGNGEVVASLSPKALYTGDTAKFNDALSTYPSTAPDVDKAKQLVKEAGATGKTAELWSTASQGAQALAIQEAAAKIGITINIRETPVTDLNAAQRNTGKGHPYGLTLSYAVADLLEPYGMLGFAYTSNAPFNATGYSDPAYDALVTKAVAEPDPATRADLFITAERELFKAQPVAPLFAPAATMVHNAGIGGYEMRALWSWDSFIADLRSTKK</sequence>
<evidence type="ECO:0000256" key="2">
    <source>
        <dbReference type="ARBA" id="ARBA00005695"/>
    </source>
</evidence>
<dbReference type="Proteomes" id="UP001244563">
    <property type="component" value="Unassembled WGS sequence"/>
</dbReference>
<proteinExistence type="inferred from homology"/>
<dbReference type="PROSITE" id="PS51257">
    <property type="entry name" value="PROKAR_LIPOPROTEIN"/>
    <property type="match status" value="1"/>
</dbReference>
<feature type="signal peptide" evidence="5">
    <location>
        <begin position="1"/>
        <end position="29"/>
    </location>
</feature>
<name>A0ABT9TRR8_PAENI</name>
<dbReference type="SUPFAM" id="SSF53850">
    <property type="entry name" value="Periplasmic binding protein-like II"/>
    <property type="match status" value="1"/>
</dbReference>
<dbReference type="Gene3D" id="3.90.76.10">
    <property type="entry name" value="Dipeptide-binding Protein, Domain 1"/>
    <property type="match status" value="1"/>
</dbReference>
<reference evidence="7 8" key="1">
    <citation type="submission" date="2023-07" db="EMBL/GenBank/DDBJ databases">
        <title>Sorghum-associated microbial communities from plants grown in Nebraska, USA.</title>
        <authorList>
            <person name="Schachtman D."/>
        </authorList>
    </citation>
    <scope>NUCLEOTIDE SEQUENCE [LARGE SCALE GENOMIC DNA]</scope>
    <source>
        <strain evidence="7 8">CC523</strain>
    </source>
</reference>